<dbReference type="Proteomes" id="UP000680206">
    <property type="component" value="Unassembled WGS sequence"/>
</dbReference>
<name>A0ABS3RY74_9ACTN</name>
<keyword evidence="2" id="KW-1185">Reference proteome</keyword>
<gene>
    <name evidence="1" type="ORF">J4709_29490</name>
</gene>
<evidence type="ECO:0000313" key="2">
    <source>
        <dbReference type="Proteomes" id="UP000680206"/>
    </source>
</evidence>
<sequence>MSREVKRVPVDFVWPLDQRWQGYLTPDHLLPDSCPDCEHGLSPSGEYLFDLWHGKIPFHPAVTGSTLLTPATPQVRALAELHIAQAPDYYGADEFAICREAARLGALFNSMWCHHLAQEDVDALVAAGRLTELTHDRGAGGGWQPKDPPAALTAEQVNAWSLRGMGHDSMNARVVIKARCVREGVAYACATCGGDGHVEAYPGQRAEAKAWRPTEPPAGDGWQLWESVTEGAPITPVFETADDLVAHLVAEEGFRPGAAKTLVEQGRTAGSICTAGGAVLHSALDADVINAVGADRKKGIG</sequence>
<organism evidence="1 2">
    <name type="scientific">Actinomadura violacea</name>
    <dbReference type="NCBI Taxonomy" id="2819934"/>
    <lineage>
        <taxon>Bacteria</taxon>
        <taxon>Bacillati</taxon>
        <taxon>Actinomycetota</taxon>
        <taxon>Actinomycetes</taxon>
        <taxon>Streptosporangiales</taxon>
        <taxon>Thermomonosporaceae</taxon>
        <taxon>Actinomadura</taxon>
    </lineage>
</organism>
<reference evidence="1 2" key="1">
    <citation type="submission" date="2021-03" db="EMBL/GenBank/DDBJ databases">
        <title>Actinomadura violae sp. nov., isolated from lichen in Thailand.</title>
        <authorList>
            <person name="Kanchanasin P."/>
            <person name="Saeng-In P."/>
            <person name="Phongsopitanun W."/>
            <person name="Yuki M."/>
            <person name="Kudo T."/>
            <person name="Ohkuma M."/>
            <person name="Tanasupawat S."/>
        </authorList>
    </citation>
    <scope>NUCLEOTIDE SEQUENCE [LARGE SCALE GENOMIC DNA]</scope>
    <source>
        <strain evidence="1 2">LCR2-06</strain>
    </source>
</reference>
<proteinExistence type="predicted"/>
<evidence type="ECO:0000313" key="1">
    <source>
        <dbReference type="EMBL" id="MBO2461711.1"/>
    </source>
</evidence>
<accession>A0ABS3RY74</accession>
<dbReference type="RefSeq" id="WP_208245189.1">
    <property type="nucleotide sequence ID" value="NZ_JAGEPF010000018.1"/>
</dbReference>
<protein>
    <submittedName>
        <fullName evidence="1">Uncharacterized protein</fullName>
    </submittedName>
</protein>
<comment type="caution">
    <text evidence="1">The sequence shown here is derived from an EMBL/GenBank/DDBJ whole genome shotgun (WGS) entry which is preliminary data.</text>
</comment>
<dbReference type="EMBL" id="JAGEPF010000018">
    <property type="protein sequence ID" value="MBO2461711.1"/>
    <property type="molecule type" value="Genomic_DNA"/>
</dbReference>